<dbReference type="EMBL" id="JBBMFM010000005">
    <property type="protein sequence ID" value="MEQ2423801.1"/>
    <property type="molecule type" value="Genomic_DNA"/>
</dbReference>
<dbReference type="SUPFAM" id="SSF52540">
    <property type="entry name" value="P-loop containing nucleoside triphosphate hydrolases"/>
    <property type="match status" value="1"/>
</dbReference>
<protein>
    <submittedName>
        <fullName evidence="11">AAA family ATPase</fullName>
    </submittedName>
</protein>
<dbReference type="InterPro" id="IPR003439">
    <property type="entry name" value="ABC_transporter-like_ATP-bd"/>
</dbReference>
<reference evidence="11 12" key="1">
    <citation type="submission" date="2024-03" db="EMBL/GenBank/DDBJ databases">
        <title>Human intestinal bacterial collection.</title>
        <authorList>
            <person name="Pauvert C."/>
            <person name="Hitch T.C.A."/>
            <person name="Clavel T."/>
        </authorList>
    </citation>
    <scope>NUCLEOTIDE SEQUENCE [LARGE SCALE GENOMIC DNA]</scope>
    <source>
        <strain evidence="11 12">CLA-SR-H021</strain>
    </source>
</reference>
<keyword evidence="12" id="KW-1185">Reference proteome</keyword>
<dbReference type="Pfam" id="PF13304">
    <property type="entry name" value="AAA_21"/>
    <property type="match status" value="1"/>
</dbReference>
<evidence type="ECO:0000256" key="2">
    <source>
        <dbReference type="ARBA" id="ARBA00022448"/>
    </source>
</evidence>
<evidence type="ECO:0000256" key="6">
    <source>
        <dbReference type="ARBA" id="ARBA00022840"/>
    </source>
</evidence>
<dbReference type="PANTHER" id="PTHR42771">
    <property type="entry name" value="IRON(3+)-HYDROXAMATE IMPORT ATP-BINDING PROTEIN FHUC"/>
    <property type="match status" value="1"/>
</dbReference>
<comment type="subcellular location">
    <subcellularLocation>
        <location evidence="1">Cell membrane</location>
        <topology evidence="1">Peripheral membrane protein</topology>
    </subcellularLocation>
</comment>
<keyword evidence="9" id="KW-0472">Membrane</keyword>
<dbReference type="PANTHER" id="PTHR42771:SF2">
    <property type="entry name" value="IRON(3+)-HYDROXAMATE IMPORT ATP-BINDING PROTEIN FHUC"/>
    <property type="match status" value="1"/>
</dbReference>
<dbReference type="PROSITE" id="PS50893">
    <property type="entry name" value="ABC_TRANSPORTER_2"/>
    <property type="match status" value="1"/>
</dbReference>
<dbReference type="InterPro" id="IPR038729">
    <property type="entry name" value="Rad50/SbcC_AAA"/>
</dbReference>
<dbReference type="SMART" id="SM00382">
    <property type="entry name" value="AAA"/>
    <property type="match status" value="1"/>
</dbReference>
<evidence type="ECO:0000256" key="7">
    <source>
        <dbReference type="ARBA" id="ARBA00023004"/>
    </source>
</evidence>
<evidence type="ECO:0000256" key="9">
    <source>
        <dbReference type="ARBA" id="ARBA00023136"/>
    </source>
</evidence>
<evidence type="ECO:0000313" key="11">
    <source>
        <dbReference type="EMBL" id="MEQ2423801.1"/>
    </source>
</evidence>
<accession>A0ABV1D084</accession>
<keyword evidence="4" id="KW-0410">Iron transport</keyword>
<keyword evidence="8" id="KW-0406">Ion transport</keyword>
<comment type="caution">
    <text evidence="11">The sequence shown here is derived from an EMBL/GenBank/DDBJ whole genome shotgun (WGS) entry which is preliminary data.</text>
</comment>
<proteinExistence type="predicted"/>
<keyword evidence="7" id="KW-0408">Iron</keyword>
<gene>
    <name evidence="11" type="ORF">WMQ36_02325</name>
</gene>
<keyword evidence="5" id="KW-0547">Nucleotide-binding</keyword>
<evidence type="ECO:0000256" key="3">
    <source>
        <dbReference type="ARBA" id="ARBA00022475"/>
    </source>
</evidence>
<evidence type="ECO:0000256" key="8">
    <source>
        <dbReference type="ARBA" id="ARBA00023065"/>
    </source>
</evidence>
<evidence type="ECO:0000256" key="5">
    <source>
        <dbReference type="ARBA" id="ARBA00022741"/>
    </source>
</evidence>
<dbReference type="RefSeq" id="WP_008718776.1">
    <property type="nucleotide sequence ID" value="NZ_JAJFDX010000002.1"/>
</dbReference>
<organism evidence="11 12">
    <name type="scientific">Enterocloster hominis</name>
    <name type="common">ex Hitch et al. 2024</name>
    <dbReference type="NCBI Taxonomy" id="1917870"/>
    <lineage>
        <taxon>Bacteria</taxon>
        <taxon>Bacillati</taxon>
        <taxon>Bacillota</taxon>
        <taxon>Clostridia</taxon>
        <taxon>Lachnospirales</taxon>
        <taxon>Lachnospiraceae</taxon>
        <taxon>Enterocloster</taxon>
    </lineage>
</organism>
<evidence type="ECO:0000313" key="12">
    <source>
        <dbReference type="Proteomes" id="UP001454086"/>
    </source>
</evidence>
<dbReference type="InterPro" id="IPR027417">
    <property type="entry name" value="P-loop_NTPase"/>
</dbReference>
<evidence type="ECO:0000259" key="10">
    <source>
        <dbReference type="PROSITE" id="PS50893"/>
    </source>
</evidence>
<evidence type="ECO:0000256" key="4">
    <source>
        <dbReference type="ARBA" id="ARBA00022496"/>
    </source>
</evidence>
<keyword evidence="6" id="KW-0067">ATP-binding</keyword>
<feature type="domain" description="ABC transporter" evidence="10">
    <location>
        <begin position="13"/>
        <end position="239"/>
    </location>
</feature>
<evidence type="ECO:0000256" key="1">
    <source>
        <dbReference type="ARBA" id="ARBA00004202"/>
    </source>
</evidence>
<name>A0ABV1D084_9FIRM</name>
<dbReference type="InterPro" id="IPR003593">
    <property type="entry name" value="AAA+_ATPase"/>
</dbReference>
<dbReference type="InterPro" id="IPR051535">
    <property type="entry name" value="Siderophore_ABC-ATPase"/>
</dbReference>
<dbReference type="InterPro" id="IPR003959">
    <property type="entry name" value="ATPase_AAA_core"/>
</dbReference>
<keyword evidence="3" id="KW-1003">Cell membrane</keyword>
<dbReference type="Gene3D" id="3.40.50.300">
    <property type="entry name" value="P-loop containing nucleotide triphosphate hydrolases"/>
    <property type="match status" value="2"/>
</dbReference>
<sequence>MGQSDMFIREIRIDWDKVDEDSYVRDIPSIHGIRDLRLHSNVTFFVGENGTGKSTLLEAVAVAYGFNPEGGSRNFNFATRQTHSELYGAITLIKGVHRPRHGFFLRAESFYNVATQIEEYRDGDDPKWYYERYGGRSLHEQSHGESFLALMQNTFEEKGMYILDEPEAALSPQRQLTLLIHICQLAAGGAQFIIASHSPILLGIPGAQILSFDNGKLEPVSYEETESYQVTEMFINNREYFLKRLLDETMV</sequence>
<dbReference type="Pfam" id="PF13476">
    <property type="entry name" value="AAA_23"/>
    <property type="match status" value="1"/>
</dbReference>
<keyword evidence="2" id="KW-0813">Transport</keyword>
<dbReference type="Proteomes" id="UP001454086">
    <property type="component" value="Unassembled WGS sequence"/>
</dbReference>